<dbReference type="Proteomes" id="UP001187192">
    <property type="component" value="Unassembled WGS sequence"/>
</dbReference>
<proteinExistence type="predicted"/>
<comment type="caution">
    <text evidence="1">The sequence shown here is derived from an EMBL/GenBank/DDBJ whole genome shotgun (WGS) entry which is preliminary data.</text>
</comment>
<gene>
    <name evidence="1" type="ORF">TIFTF001_004358</name>
</gene>
<evidence type="ECO:0000313" key="1">
    <source>
        <dbReference type="EMBL" id="GMN33820.1"/>
    </source>
</evidence>
<reference evidence="1" key="1">
    <citation type="submission" date="2023-07" db="EMBL/GenBank/DDBJ databases">
        <title>draft genome sequence of fig (Ficus carica).</title>
        <authorList>
            <person name="Takahashi T."/>
            <person name="Nishimura K."/>
        </authorList>
    </citation>
    <scope>NUCLEOTIDE SEQUENCE</scope>
</reference>
<protein>
    <submittedName>
        <fullName evidence="1">Uncharacterized protein</fullName>
    </submittedName>
</protein>
<evidence type="ECO:0000313" key="2">
    <source>
        <dbReference type="Proteomes" id="UP001187192"/>
    </source>
</evidence>
<organism evidence="1 2">
    <name type="scientific">Ficus carica</name>
    <name type="common">Common fig</name>
    <dbReference type="NCBI Taxonomy" id="3494"/>
    <lineage>
        <taxon>Eukaryota</taxon>
        <taxon>Viridiplantae</taxon>
        <taxon>Streptophyta</taxon>
        <taxon>Embryophyta</taxon>
        <taxon>Tracheophyta</taxon>
        <taxon>Spermatophyta</taxon>
        <taxon>Magnoliopsida</taxon>
        <taxon>eudicotyledons</taxon>
        <taxon>Gunneridae</taxon>
        <taxon>Pentapetalae</taxon>
        <taxon>rosids</taxon>
        <taxon>fabids</taxon>
        <taxon>Rosales</taxon>
        <taxon>Moraceae</taxon>
        <taxon>Ficeae</taxon>
        <taxon>Ficus</taxon>
    </lineage>
</organism>
<sequence>MLHRDNVPGGLRRLGVADLNSWSQRRRILVRKGPTVGGFWLATGKVGGGLGLTMAGGWAAFLFVGHLGENAQLVTIKNAGHAINAEKPKEMYNHIKSCLLGPLPPKTENGSNITNGHKVE</sequence>
<name>A0AA88CVU3_FICCA</name>
<accession>A0AA88CVU3</accession>
<keyword evidence="2" id="KW-1185">Reference proteome</keyword>
<dbReference type="AlphaFoldDB" id="A0AA88CVU3"/>
<dbReference type="EMBL" id="BTGU01000004">
    <property type="protein sequence ID" value="GMN33820.1"/>
    <property type="molecule type" value="Genomic_DNA"/>
</dbReference>